<organism evidence="1 2">
    <name type="scientific">Pusillibacter faecalis</name>
    <dbReference type="NCBI Taxonomy" id="2714358"/>
    <lineage>
        <taxon>Bacteria</taxon>
        <taxon>Bacillati</taxon>
        <taxon>Bacillota</taxon>
        <taxon>Clostridia</taxon>
        <taxon>Eubacteriales</taxon>
        <taxon>Oscillospiraceae</taxon>
        <taxon>Pusillibacter</taxon>
    </lineage>
</organism>
<dbReference type="KEGG" id="pfaa:MM59RIKEN_16850"/>
<protein>
    <submittedName>
        <fullName evidence="1">Uncharacterized protein</fullName>
    </submittedName>
</protein>
<dbReference type="AlphaFoldDB" id="A0A810QER8"/>
<gene>
    <name evidence="1" type="ORF">MM59RIKEN_16850</name>
</gene>
<dbReference type="Proteomes" id="UP000679848">
    <property type="component" value="Chromosome"/>
</dbReference>
<evidence type="ECO:0000313" key="2">
    <source>
        <dbReference type="Proteomes" id="UP000679848"/>
    </source>
</evidence>
<dbReference type="RefSeq" id="WP_213543109.1">
    <property type="nucleotide sequence ID" value="NZ_AP023420.1"/>
</dbReference>
<evidence type="ECO:0000313" key="1">
    <source>
        <dbReference type="EMBL" id="BCK84366.1"/>
    </source>
</evidence>
<proteinExistence type="predicted"/>
<name>A0A810QER8_9FIRM</name>
<reference evidence="1" key="1">
    <citation type="submission" date="2020-09" db="EMBL/GenBank/DDBJ databases">
        <title>New species isolated from human feces.</title>
        <authorList>
            <person name="Kitahara M."/>
            <person name="Shigeno Y."/>
            <person name="Shime M."/>
            <person name="Matsumoto Y."/>
            <person name="Nakamura S."/>
            <person name="Motooka D."/>
            <person name="Fukuoka S."/>
            <person name="Nishikawa H."/>
            <person name="Benno Y."/>
        </authorList>
    </citation>
    <scope>NUCLEOTIDE SEQUENCE</scope>
    <source>
        <strain evidence="1">MM59</strain>
    </source>
</reference>
<accession>A0A810QER8</accession>
<sequence>MTCVRWHALHVPVSWNLRLGYARYEFSGCDMSAMDAELRALLGMVGTF</sequence>
<keyword evidence="2" id="KW-1185">Reference proteome</keyword>
<dbReference type="EMBL" id="AP023420">
    <property type="protein sequence ID" value="BCK84366.1"/>
    <property type="molecule type" value="Genomic_DNA"/>
</dbReference>